<dbReference type="CDD" id="cd11058">
    <property type="entry name" value="CYP60B-like"/>
    <property type="match status" value="1"/>
</dbReference>
<evidence type="ECO:0000256" key="2">
    <source>
        <dbReference type="ARBA" id="ARBA00010617"/>
    </source>
</evidence>
<dbReference type="Proteomes" id="UP000515153">
    <property type="component" value="Unplaced"/>
</dbReference>
<keyword evidence="10" id="KW-1133">Transmembrane helix</keyword>
<dbReference type="Pfam" id="PF00067">
    <property type="entry name" value="p450"/>
    <property type="match status" value="1"/>
</dbReference>
<organism evidence="11 12">
    <name type="scientific">Pyricularia grisea</name>
    <name type="common">Crabgrass-specific blast fungus</name>
    <name type="synonym">Magnaporthe grisea</name>
    <dbReference type="NCBI Taxonomy" id="148305"/>
    <lineage>
        <taxon>Eukaryota</taxon>
        <taxon>Fungi</taxon>
        <taxon>Dikarya</taxon>
        <taxon>Ascomycota</taxon>
        <taxon>Pezizomycotina</taxon>
        <taxon>Sordariomycetes</taxon>
        <taxon>Sordariomycetidae</taxon>
        <taxon>Magnaporthales</taxon>
        <taxon>Pyriculariaceae</taxon>
        <taxon>Pyricularia</taxon>
    </lineage>
</organism>
<keyword evidence="11" id="KW-1185">Reference proteome</keyword>
<dbReference type="InterPro" id="IPR036396">
    <property type="entry name" value="Cyt_P450_sf"/>
</dbReference>
<dbReference type="InterPro" id="IPR001128">
    <property type="entry name" value="Cyt_P450"/>
</dbReference>
<dbReference type="InterPro" id="IPR017972">
    <property type="entry name" value="Cyt_P450_CS"/>
</dbReference>
<evidence type="ECO:0000313" key="11">
    <source>
        <dbReference type="Proteomes" id="UP000515153"/>
    </source>
</evidence>
<name>A0A6P8AR82_PYRGI</name>
<comment type="similarity">
    <text evidence="2 9">Belongs to the cytochrome P450 family.</text>
</comment>
<dbReference type="Gene3D" id="1.10.630.10">
    <property type="entry name" value="Cytochrome P450"/>
    <property type="match status" value="1"/>
</dbReference>
<dbReference type="SUPFAM" id="SSF48264">
    <property type="entry name" value="Cytochrome P450"/>
    <property type="match status" value="1"/>
</dbReference>
<sequence length="512" mass="57985">MALAGSPMADFLHPSLPSRVLGLSDASSIVLLLLVFGVTYQTCSIIYNVFLHPLRNVPGPFWSRATRVPWALQSVRGTQPFRTKEAHDRYGPVVRIGPDHLSFTDHRAFEDIYGHRIGVKKAVPEMRKAGIFFDPPFPEFSPSIANADRENHARLRRALAHSFSEKELRKQEELMNFYLRKMVGRLCELSPEGPVDIESWVNYAAFDITGEMAMNLHFNCLEQAEFHVAIKTILDMLPSSVVSLAIQYLGFEKPLKAVFRMAGGVQAAKDLRKELDKMLIYRLQQTNMKDVMEELISRNDFLGLDYEGMVAHALAFLIGGADTIIAPLTGAIFFLLKNPDKMEKLKQEVNVRIKSESDITIEAVMSMPYLIATLKEALRLSPPLPSGLVRVIPEGGNEVAGVWAPAGTMVEVQQWAMGHSASNWENAQQFIPERFLGEDLDDNLEAYQPFSVGPRACLGRNLAYIMMRLTLCHIVYNFDMKLAEDSQEWFQRRRNFFAWERLHMNTHLSPAR</sequence>
<accession>A0A6P8AR82</accession>
<reference evidence="12" key="2">
    <citation type="submission" date="2019-10" db="EMBL/GenBank/DDBJ databases">
        <authorList>
            <consortium name="NCBI Genome Project"/>
        </authorList>
    </citation>
    <scope>NUCLEOTIDE SEQUENCE</scope>
    <source>
        <strain evidence="12">NI907</strain>
    </source>
</reference>
<dbReference type="GO" id="GO:0005506">
    <property type="term" value="F:iron ion binding"/>
    <property type="evidence" value="ECO:0007669"/>
    <property type="project" value="InterPro"/>
</dbReference>
<evidence type="ECO:0000256" key="10">
    <source>
        <dbReference type="SAM" id="Phobius"/>
    </source>
</evidence>
<dbReference type="PRINTS" id="PR00463">
    <property type="entry name" value="EP450I"/>
</dbReference>
<dbReference type="GO" id="GO:0020037">
    <property type="term" value="F:heme binding"/>
    <property type="evidence" value="ECO:0007669"/>
    <property type="project" value="InterPro"/>
</dbReference>
<dbReference type="PROSITE" id="PS00086">
    <property type="entry name" value="CYTOCHROME_P450"/>
    <property type="match status" value="1"/>
</dbReference>
<keyword evidence="5 9" id="KW-0560">Oxidoreductase</keyword>
<dbReference type="PANTHER" id="PTHR24305:SF230">
    <property type="entry name" value="P450, PUTATIVE (EUROFUNG)-RELATED"/>
    <property type="match status" value="1"/>
</dbReference>
<dbReference type="PANTHER" id="PTHR24305">
    <property type="entry name" value="CYTOCHROME P450"/>
    <property type="match status" value="1"/>
</dbReference>
<dbReference type="InterPro" id="IPR050121">
    <property type="entry name" value="Cytochrome_P450_monoxygenase"/>
</dbReference>
<evidence type="ECO:0000256" key="9">
    <source>
        <dbReference type="RuleBase" id="RU000461"/>
    </source>
</evidence>
<keyword evidence="10" id="KW-0812">Transmembrane</keyword>
<dbReference type="GO" id="GO:0004497">
    <property type="term" value="F:monooxygenase activity"/>
    <property type="evidence" value="ECO:0007669"/>
    <property type="project" value="UniProtKB-KW"/>
</dbReference>
<dbReference type="GO" id="GO:0016705">
    <property type="term" value="F:oxidoreductase activity, acting on paired donors, with incorporation or reduction of molecular oxygen"/>
    <property type="evidence" value="ECO:0007669"/>
    <property type="project" value="InterPro"/>
</dbReference>
<dbReference type="AlphaFoldDB" id="A0A6P8AR82"/>
<protein>
    <submittedName>
        <fullName evidence="12">Uncharacterized protein</fullName>
    </submittedName>
</protein>
<dbReference type="RefSeq" id="XP_030977394.1">
    <property type="nucleotide sequence ID" value="XM_031129473.1"/>
</dbReference>
<evidence type="ECO:0000256" key="3">
    <source>
        <dbReference type="ARBA" id="ARBA00022617"/>
    </source>
</evidence>
<gene>
    <name evidence="12" type="ORF">PgNI_09490</name>
</gene>
<proteinExistence type="inferred from homology"/>
<feature type="binding site" description="axial binding residue" evidence="8">
    <location>
        <position position="457"/>
    </location>
    <ligand>
        <name>heme</name>
        <dbReference type="ChEBI" id="CHEBI:30413"/>
    </ligand>
    <ligandPart>
        <name>Fe</name>
        <dbReference type="ChEBI" id="CHEBI:18248"/>
    </ligandPart>
</feature>
<dbReference type="KEGG" id="pgri:PgNI_09490"/>
<evidence type="ECO:0000256" key="8">
    <source>
        <dbReference type="PIRSR" id="PIRSR602401-1"/>
    </source>
</evidence>
<keyword evidence="10" id="KW-0472">Membrane</keyword>
<keyword evidence="4 8" id="KW-0479">Metal-binding</keyword>
<feature type="transmembrane region" description="Helical" evidence="10">
    <location>
        <begin position="29"/>
        <end position="50"/>
    </location>
</feature>
<feature type="transmembrane region" description="Helical" evidence="10">
    <location>
        <begin position="309"/>
        <end position="336"/>
    </location>
</feature>
<dbReference type="PRINTS" id="PR00385">
    <property type="entry name" value="P450"/>
</dbReference>
<keyword evidence="3 8" id="KW-0349">Heme</keyword>
<dbReference type="InterPro" id="IPR002401">
    <property type="entry name" value="Cyt_P450_E_grp-I"/>
</dbReference>
<evidence type="ECO:0000313" key="12">
    <source>
        <dbReference type="RefSeq" id="XP_030977394.1"/>
    </source>
</evidence>
<dbReference type="GeneID" id="41964381"/>
<reference evidence="12" key="1">
    <citation type="journal article" date="2019" name="Mol. Biol. Evol.">
        <title>Blast fungal genomes show frequent chromosomal changes, gene gains and losses, and effector gene turnover.</title>
        <authorList>
            <person name="Gomez Luciano L.B."/>
            <person name="Jason Tsai I."/>
            <person name="Chuma I."/>
            <person name="Tosa Y."/>
            <person name="Chen Y.H."/>
            <person name="Li J.Y."/>
            <person name="Li M.Y."/>
            <person name="Jade Lu M.Y."/>
            <person name="Nakayashiki H."/>
            <person name="Li W.H."/>
        </authorList>
    </citation>
    <scope>NUCLEOTIDE SEQUENCE</scope>
    <source>
        <strain evidence="12">NI907</strain>
    </source>
</reference>
<evidence type="ECO:0000256" key="6">
    <source>
        <dbReference type="ARBA" id="ARBA00023004"/>
    </source>
</evidence>
<evidence type="ECO:0000256" key="4">
    <source>
        <dbReference type="ARBA" id="ARBA00022723"/>
    </source>
</evidence>
<evidence type="ECO:0000256" key="5">
    <source>
        <dbReference type="ARBA" id="ARBA00023002"/>
    </source>
</evidence>
<reference evidence="12" key="3">
    <citation type="submission" date="2025-08" db="UniProtKB">
        <authorList>
            <consortium name="RefSeq"/>
        </authorList>
    </citation>
    <scope>IDENTIFICATION</scope>
    <source>
        <strain evidence="12">NI907</strain>
    </source>
</reference>
<keyword evidence="6 8" id="KW-0408">Iron</keyword>
<comment type="cofactor">
    <cofactor evidence="1 8">
        <name>heme</name>
        <dbReference type="ChEBI" id="CHEBI:30413"/>
    </cofactor>
</comment>
<keyword evidence="7 9" id="KW-0503">Monooxygenase</keyword>
<evidence type="ECO:0000256" key="1">
    <source>
        <dbReference type="ARBA" id="ARBA00001971"/>
    </source>
</evidence>
<evidence type="ECO:0000256" key="7">
    <source>
        <dbReference type="ARBA" id="ARBA00023033"/>
    </source>
</evidence>